<dbReference type="Proteomes" id="UP000466442">
    <property type="component" value="Unassembled WGS sequence"/>
</dbReference>
<proteinExistence type="predicted"/>
<accession>A0A8S9XGY0</accession>
<protein>
    <submittedName>
        <fullName evidence="1">Uncharacterized protein</fullName>
    </submittedName>
</protein>
<evidence type="ECO:0000313" key="2">
    <source>
        <dbReference type="Proteomes" id="UP000466442"/>
    </source>
</evidence>
<comment type="caution">
    <text evidence="1">The sequence shown here is derived from an EMBL/GenBank/DDBJ whole genome shotgun (WGS) entry which is preliminary data.</text>
</comment>
<keyword evidence="2" id="KW-1185">Reference proteome</keyword>
<evidence type="ECO:0000313" key="1">
    <source>
        <dbReference type="EMBL" id="KAF6206865.1"/>
    </source>
</evidence>
<dbReference type="EMBL" id="WIXP02000008">
    <property type="protein sequence ID" value="KAF6206865.1"/>
    <property type="molecule type" value="Genomic_DNA"/>
</dbReference>
<name>A0A8S9XGY0_APOLU</name>
<reference evidence="1" key="1">
    <citation type="journal article" date="2021" name="Mol. Ecol. Resour.">
        <title>Apolygus lucorum genome provides insights into omnivorousness and mesophyll feeding.</title>
        <authorList>
            <person name="Liu Y."/>
            <person name="Liu H."/>
            <person name="Wang H."/>
            <person name="Huang T."/>
            <person name="Liu B."/>
            <person name="Yang B."/>
            <person name="Yin L."/>
            <person name="Li B."/>
            <person name="Zhang Y."/>
            <person name="Zhang S."/>
            <person name="Jiang F."/>
            <person name="Zhang X."/>
            <person name="Ren Y."/>
            <person name="Wang B."/>
            <person name="Wang S."/>
            <person name="Lu Y."/>
            <person name="Wu K."/>
            <person name="Fan W."/>
            <person name="Wang G."/>
        </authorList>
    </citation>
    <scope>NUCLEOTIDE SEQUENCE</scope>
    <source>
        <strain evidence="1">12Hb</strain>
    </source>
</reference>
<organism evidence="1 2">
    <name type="scientific">Apolygus lucorum</name>
    <name type="common">Small green plant bug</name>
    <name type="synonym">Lygocoris lucorum</name>
    <dbReference type="NCBI Taxonomy" id="248454"/>
    <lineage>
        <taxon>Eukaryota</taxon>
        <taxon>Metazoa</taxon>
        <taxon>Ecdysozoa</taxon>
        <taxon>Arthropoda</taxon>
        <taxon>Hexapoda</taxon>
        <taxon>Insecta</taxon>
        <taxon>Pterygota</taxon>
        <taxon>Neoptera</taxon>
        <taxon>Paraneoptera</taxon>
        <taxon>Hemiptera</taxon>
        <taxon>Heteroptera</taxon>
        <taxon>Panheteroptera</taxon>
        <taxon>Cimicomorpha</taxon>
        <taxon>Miridae</taxon>
        <taxon>Mirini</taxon>
        <taxon>Apolygus</taxon>
    </lineage>
</organism>
<gene>
    <name evidence="1" type="ORF">GE061_018101</name>
</gene>
<dbReference type="AlphaFoldDB" id="A0A8S9XGY0"/>
<sequence length="136" mass="15351">MGREDGQSGQDSIQPSNSLQKTAGYIPWVLRAPVVESASCFVGCYYPHIIVNAQDSAHISIPIHPPKSRSPKEPIHRGFNRYLLRALFGNTPCLLEPGNHSLRTGPRTLDRLWHLLASSYESELHKKNPIFFKLNY</sequence>